<dbReference type="InterPro" id="IPR019833">
    <property type="entry name" value="Mn/Fe_SOD_BS"/>
</dbReference>
<dbReference type="FunFam" id="1.10.287.990:FF:000001">
    <property type="entry name" value="Superoxide dismutase"/>
    <property type="match status" value="1"/>
</dbReference>
<comment type="function">
    <text evidence="7">Destroys radicals which are normally produced within the cells and which are toxic to biological systems.</text>
</comment>
<keyword evidence="5 7" id="KW-0560">Oxidoreductase</keyword>
<dbReference type="PRINTS" id="PR01703">
    <property type="entry name" value="MNSODISMTASE"/>
</dbReference>
<comment type="similarity">
    <text evidence="2 7">Belongs to the iron/manganese superoxide dismutase family.</text>
</comment>
<dbReference type="Pfam" id="PF00081">
    <property type="entry name" value="Sod_Fe_N"/>
    <property type="match status" value="1"/>
</dbReference>
<evidence type="ECO:0000256" key="4">
    <source>
        <dbReference type="ARBA" id="ARBA00022723"/>
    </source>
</evidence>
<name>A0A9X3TSH9_9BACL</name>
<evidence type="ECO:0000259" key="9">
    <source>
        <dbReference type="Pfam" id="PF02777"/>
    </source>
</evidence>
<dbReference type="GO" id="GO:0005737">
    <property type="term" value="C:cytoplasm"/>
    <property type="evidence" value="ECO:0007669"/>
    <property type="project" value="TreeGrafter"/>
</dbReference>
<evidence type="ECO:0000313" key="11">
    <source>
        <dbReference type="Proteomes" id="UP001151071"/>
    </source>
</evidence>
<keyword evidence="11" id="KW-1185">Reference proteome</keyword>
<comment type="catalytic activity">
    <reaction evidence="7">
        <text>2 superoxide + 2 H(+) = H2O2 + O2</text>
        <dbReference type="Rhea" id="RHEA:20696"/>
        <dbReference type="ChEBI" id="CHEBI:15378"/>
        <dbReference type="ChEBI" id="CHEBI:15379"/>
        <dbReference type="ChEBI" id="CHEBI:16240"/>
        <dbReference type="ChEBI" id="CHEBI:18421"/>
        <dbReference type="EC" id="1.15.1.1"/>
    </reaction>
</comment>
<dbReference type="InterPro" id="IPR001189">
    <property type="entry name" value="Mn/Fe_SOD"/>
</dbReference>
<evidence type="ECO:0000256" key="1">
    <source>
        <dbReference type="ARBA" id="ARBA00001936"/>
    </source>
</evidence>
<keyword evidence="4 6" id="KW-0479">Metal-binding</keyword>
<feature type="domain" description="Manganese/iron superoxide dismutase C-terminal" evidence="9">
    <location>
        <begin position="97"/>
        <end position="197"/>
    </location>
</feature>
<dbReference type="PROSITE" id="PS00088">
    <property type="entry name" value="SOD_MN"/>
    <property type="match status" value="1"/>
</dbReference>
<evidence type="ECO:0000259" key="8">
    <source>
        <dbReference type="Pfam" id="PF00081"/>
    </source>
</evidence>
<reference evidence="10" key="1">
    <citation type="submission" date="2022-12" db="EMBL/GenBank/DDBJ databases">
        <title>Draft genome sequence of the thermophilic strain Brevibacillus thermoruber HT42, isolated from Los Humeros, Puebla, Mexico, with biotechnological potential.</title>
        <authorList>
            <person name="Lara Sanchez J."/>
            <person name="Solis Palacios R."/>
            <person name="Bustos Baena A.S."/>
            <person name="Ruz Baez A.E."/>
            <person name="Espinosa Luna G."/>
            <person name="Oliart Ros R.M."/>
        </authorList>
    </citation>
    <scope>NUCLEOTIDE SEQUENCE</scope>
    <source>
        <strain evidence="10">HT42</strain>
    </source>
</reference>
<organism evidence="10 11">
    <name type="scientific">Brevibacillus thermoruber</name>
    <dbReference type="NCBI Taxonomy" id="33942"/>
    <lineage>
        <taxon>Bacteria</taxon>
        <taxon>Bacillati</taxon>
        <taxon>Bacillota</taxon>
        <taxon>Bacilli</taxon>
        <taxon>Bacillales</taxon>
        <taxon>Paenibacillaceae</taxon>
        <taxon>Brevibacillus</taxon>
    </lineage>
</organism>
<protein>
    <recommendedName>
        <fullName evidence="3 7">Superoxide dismutase</fullName>
        <ecNumber evidence="3 7">1.15.1.1</ecNumber>
    </recommendedName>
</protein>
<feature type="domain" description="Manganese/iron superoxide dismutase N-terminal" evidence="8">
    <location>
        <begin position="3"/>
        <end position="90"/>
    </location>
</feature>
<dbReference type="PANTHER" id="PTHR43595">
    <property type="entry name" value="37S RIBOSOMAL PROTEIN S26, MITOCHONDRIAL"/>
    <property type="match status" value="1"/>
</dbReference>
<evidence type="ECO:0000256" key="7">
    <source>
        <dbReference type="RuleBase" id="RU000414"/>
    </source>
</evidence>
<gene>
    <name evidence="10" type="ORF">O3V59_16860</name>
</gene>
<dbReference type="InterPro" id="IPR019832">
    <property type="entry name" value="Mn/Fe_SOD_C"/>
</dbReference>
<dbReference type="PANTHER" id="PTHR43595:SF2">
    <property type="entry name" value="SMALL RIBOSOMAL SUBUNIT PROTEIN MS42"/>
    <property type="match status" value="1"/>
</dbReference>
<evidence type="ECO:0000256" key="3">
    <source>
        <dbReference type="ARBA" id="ARBA00012682"/>
    </source>
</evidence>
<feature type="binding site" evidence="6">
    <location>
        <position position="82"/>
    </location>
    <ligand>
        <name>Mn(2+)</name>
        <dbReference type="ChEBI" id="CHEBI:29035"/>
    </ligand>
</feature>
<dbReference type="SUPFAM" id="SSF54719">
    <property type="entry name" value="Fe,Mn superoxide dismutase (SOD), C-terminal domain"/>
    <property type="match status" value="1"/>
</dbReference>
<comment type="cofactor">
    <cofactor evidence="1">
        <name>Mn(2+)</name>
        <dbReference type="ChEBI" id="CHEBI:29035"/>
    </cofactor>
</comment>
<dbReference type="PIRSF" id="PIRSF000349">
    <property type="entry name" value="SODismutase"/>
    <property type="match status" value="1"/>
</dbReference>
<dbReference type="SUPFAM" id="SSF46609">
    <property type="entry name" value="Fe,Mn superoxide dismutase (SOD), N-terminal domain"/>
    <property type="match status" value="1"/>
</dbReference>
<sequence length="202" mass="22302">MAHQLPELPYAYNALEPHIDAQTMEIHHGRHHATYVNNLNAALEGHTDLQSKSVEELISNLDALPESIRTAVRNNGGGHANHTLFWQIMSPNGGGAPSGALADAINAAFGSFDNFKAEFTKAATTRFGSGWAWLVVDGGKLAITSTPNQDSPIMEGKTPILGLDVWEHAYYLKYQNKRPDYINAFWNVVNWDEVSKRFEAAK</sequence>
<evidence type="ECO:0000256" key="2">
    <source>
        <dbReference type="ARBA" id="ARBA00008714"/>
    </source>
</evidence>
<dbReference type="GO" id="GO:0004784">
    <property type="term" value="F:superoxide dismutase activity"/>
    <property type="evidence" value="ECO:0007669"/>
    <property type="project" value="UniProtKB-EC"/>
</dbReference>
<evidence type="ECO:0000256" key="5">
    <source>
        <dbReference type="ARBA" id="ARBA00023002"/>
    </source>
</evidence>
<evidence type="ECO:0000256" key="6">
    <source>
        <dbReference type="PIRSR" id="PIRSR000349-1"/>
    </source>
</evidence>
<dbReference type="GO" id="GO:0046872">
    <property type="term" value="F:metal ion binding"/>
    <property type="evidence" value="ECO:0007669"/>
    <property type="project" value="UniProtKB-KW"/>
</dbReference>
<dbReference type="InterPro" id="IPR036324">
    <property type="entry name" value="Mn/Fe_SOD_N_sf"/>
</dbReference>
<dbReference type="InterPro" id="IPR019831">
    <property type="entry name" value="Mn/Fe_SOD_N"/>
</dbReference>
<proteinExistence type="inferred from homology"/>
<feature type="binding site" evidence="6">
    <location>
        <position position="164"/>
    </location>
    <ligand>
        <name>Mn(2+)</name>
        <dbReference type="ChEBI" id="CHEBI:29035"/>
    </ligand>
</feature>
<feature type="binding site" evidence="6">
    <location>
        <position position="27"/>
    </location>
    <ligand>
        <name>Mn(2+)</name>
        <dbReference type="ChEBI" id="CHEBI:29035"/>
    </ligand>
</feature>
<dbReference type="Pfam" id="PF02777">
    <property type="entry name" value="Sod_Fe_C"/>
    <property type="match status" value="1"/>
</dbReference>
<dbReference type="AlphaFoldDB" id="A0A9X3TSH9"/>
<dbReference type="EC" id="1.15.1.1" evidence="3 7"/>
<dbReference type="Gene3D" id="1.10.287.990">
    <property type="entry name" value="Fe,Mn superoxide dismutase (SOD) domain"/>
    <property type="match status" value="1"/>
</dbReference>
<dbReference type="Proteomes" id="UP001151071">
    <property type="component" value="Unassembled WGS sequence"/>
</dbReference>
<evidence type="ECO:0000313" key="10">
    <source>
        <dbReference type="EMBL" id="MDA5110039.1"/>
    </source>
</evidence>
<accession>A0A9X3TSH9</accession>
<dbReference type="RefSeq" id="WP_271140612.1">
    <property type="nucleotide sequence ID" value="NZ_JAPYYP010000025.1"/>
</dbReference>
<dbReference type="FunFam" id="3.55.40.20:FF:000001">
    <property type="entry name" value="Superoxide dismutase"/>
    <property type="match status" value="1"/>
</dbReference>
<dbReference type="EMBL" id="JAPYYP010000025">
    <property type="protein sequence ID" value="MDA5110039.1"/>
    <property type="molecule type" value="Genomic_DNA"/>
</dbReference>
<feature type="binding site" evidence="6">
    <location>
        <position position="168"/>
    </location>
    <ligand>
        <name>Mn(2+)</name>
        <dbReference type="ChEBI" id="CHEBI:29035"/>
    </ligand>
</feature>
<comment type="caution">
    <text evidence="10">The sequence shown here is derived from an EMBL/GenBank/DDBJ whole genome shotgun (WGS) entry which is preliminary data.</text>
</comment>
<dbReference type="InterPro" id="IPR036314">
    <property type="entry name" value="SOD_C_sf"/>
</dbReference>
<dbReference type="Gene3D" id="3.55.40.20">
    <property type="entry name" value="Iron/manganese superoxide dismutase, C-terminal domain"/>
    <property type="match status" value="1"/>
</dbReference>